<evidence type="ECO:0000256" key="3">
    <source>
        <dbReference type="ARBA" id="ARBA00004138"/>
    </source>
</evidence>
<keyword evidence="7 14" id="KW-0812">Transmembrane</keyword>
<keyword evidence="10" id="KW-0969">Cilium</keyword>
<keyword evidence="9 14" id="KW-1133">Transmembrane helix</keyword>
<evidence type="ECO:0000256" key="10">
    <source>
        <dbReference type="ARBA" id="ARBA00023069"/>
    </source>
</evidence>
<feature type="transmembrane region" description="Helical" evidence="14">
    <location>
        <begin position="55"/>
        <end position="79"/>
    </location>
</feature>
<reference evidence="15" key="1">
    <citation type="submission" date="2023-10" db="EMBL/GenBank/DDBJ databases">
        <title>Genome assembly of Pristionchus species.</title>
        <authorList>
            <person name="Yoshida K."/>
            <person name="Sommer R.J."/>
        </authorList>
    </citation>
    <scope>NUCLEOTIDE SEQUENCE</scope>
    <source>
        <strain evidence="15">RS0144</strain>
    </source>
</reference>
<comment type="subcellular location">
    <subcellularLocation>
        <location evidence="3">Cell projection</location>
        <location evidence="3">Cilium</location>
    </subcellularLocation>
    <subcellularLocation>
        <location evidence="2">Vacuole membrane</location>
        <topology evidence="2">Multi-pass membrane protein</topology>
    </subcellularLocation>
</comment>
<sequence>FLILVEAMSAFQVLLGFQMLMLLMDLIFNTLSILLFQYNTTLLTLYILQDTCLVLSLIILVITFSSTFVFQAGLISLLISRFSHAIFLSLIYLSVCITLHVYSLRLRWYSEDTHIWNYWFGGLFVIQKILGAVYYTAVKRTALINLSDPRLRADSKWLHNKVRN</sequence>
<keyword evidence="11 14" id="KW-0472">Membrane</keyword>
<evidence type="ECO:0000256" key="9">
    <source>
        <dbReference type="ARBA" id="ARBA00022989"/>
    </source>
</evidence>
<dbReference type="PANTHER" id="PTHR13306">
    <property type="entry name" value="TRANSMEMBRANE PROTEIN 138"/>
    <property type="match status" value="1"/>
</dbReference>
<evidence type="ECO:0000256" key="5">
    <source>
        <dbReference type="ARBA" id="ARBA00014515"/>
    </source>
</evidence>
<dbReference type="EMBL" id="BTSX01000002">
    <property type="protein sequence ID" value="GMS84894.1"/>
    <property type="molecule type" value="Genomic_DNA"/>
</dbReference>
<evidence type="ECO:0000256" key="2">
    <source>
        <dbReference type="ARBA" id="ARBA00004128"/>
    </source>
</evidence>
<dbReference type="GO" id="GO:0005774">
    <property type="term" value="C:vacuolar membrane"/>
    <property type="evidence" value="ECO:0007669"/>
    <property type="project" value="UniProtKB-SubCell"/>
</dbReference>
<gene>
    <name evidence="15" type="ORF">PENTCL1PPCAC_7069</name>
</gene>
<evidence type="ECO:0000313" key="16">
    <source>
        <dbReference type="Proteomes" id="UP001432027"/>
    </source>
</evidence>
<feature type="transmembrane region" description="Helical" evidence="14">
    <location>
        <begin position="86"/>
        <end position="104"/>
    </location>
</feature>
<evidence type="ECO:0000256" key="4">
    <source>
        <dbReference type="ARBA" id="ARBA00010572"/>
    </source>
</evidence>
<evidence type="ECO:0000256" key="12">
    <source>
        <dbReference type="ARBA" id="ARBA00023180"/>
    </source>
</evidence>
<feature type="transmembrane region" description="Helical" evidence="14">
    <location>
        <begin position="116"/>
        <end position="137"/>
    </location>
</feature>
<evidence type="ECO:0000256" key="13">
    <source>
        <dbReference type="ARBA" id="ARBA00023273"/>
    </source>
</evidence>
<evidence type="ECO:0000256" key="11">
    <source>
        <dbReference type="ARBA" id="ARBA00023136"/>
    </source>
</evidence>
<evidence type="ECO:0000256" key="6">
    <source>
        <dbReference type="ARBA" id="ARBA00022554"/>
    </source>
</evidence>
<protein>
    <recommendedName>
        <fullName evidence="5">Transmembrane protein 138</fullName>
    </recommendedName>
</protein>
<keyword evidence="16" id="KW-1185">Reference proteome</keyword>
<dbReference type="AlphaFoldDB" id="A0AAV5SXA9"/>
<evidence type="ECO:0000256" key="7">
    <source>
        <dbReference type="ARBA" id="ARBA00022692"/>
    </source>
</evidence>
<evidence type="ECO:0000256" key="8">
    <source>
        <dbReference type="ARBA" id="ARBA00022794"/>
    </source>
</evidence>
<proteinExistence type="inferred from homology"/>
<dbReference type="Proteomes" id="UP001432027">
    <property type="component" value="Unassembled WGS sequence"/>
</dbReference>
<keyword evidence="12" id="KW-0325">Glycoprotein</keyword>
<evidence type="ECO:0000256" key="1">
    <source>
        <dbReference type="ARBA" id="ARBA00003709"/>
    </source>
</evidence>
<feature type="non-terminal residue" evidence="15">
    <location>
        <position position="1"/>
    </location>
</feature>
<feature type="non-terminal residue" evidence="15">
    <location>
        <position position="164"/>
    </location>
</feature>
<keyword evidence="13" id="KW-0966">Cell projection</keyword>
<dbReference type="Pfam" id="PF14935">
    <property type="entry name" value="TMEM138"/>
    <property type="match status" value="1"/>
</dbReference>
<evidence type="ECO:0000256" key="14">
    <source>
        <dbReference type="SAM" id="Phobius"/>
    </source>
</evidence>
<organism evidence="15 16">
    <name type="scientific">Pristionchus entomophagus</name>
    <dbReference type="NCBI Taxonomy" id="358040"/>
    <lineage>
        <taxon>Eukaryota</taxon>
        <taxon>Metazoa</taxon>
        <taxon>Ecdysozoa</taxon>
        <taxon>Nematoda</taxon>
        <taxon>Chromadorea</taxon>
        <taxon>Rhabditida</taxon>
        <taxon>Rhabditina</taxon>
        <taxon>Diplogasteromorpha</taxon>
        <taxon>Diplogasteroidea</taxon>
        <taxon>Neodiplogasteridae</taxon>
        <taxon>Pristionchus</taxon>
    </lineage>
</organism>
<dbReference type="GO" id="GO:0030030">
    <property type="term" value="P:cell projection organization"/>
    <property type="evidence" value="ECO:0007669"/>
    <property type="project" value="UniProtKB-KW"/>
</dbReference>
<feature type="transmembrane region" description="Helical" evidence="14">
    <location>
        <begin position="12"/>
        <end position="35"/>
    </location>
</feature>
<comment type="caution">
    <text evidence="15">The sequence shown here is derived from an EMBL/GenBank/DDBJ whole genome shotgun (WGS) entry which is preliminary data.</text>
</comment>
<comment type="function">
    <text evidence="1">Required for ciliogenesis.</text>
</comment>
<keyword evidence="6" id="KW-0926">Vacuole</keyword>
<dbReference type="InterPro" id="IPR024133">
    <property type="entry name" value="TM_138"/>
</dbReference>
<comment type="similarity">
    <text evidence="4">Belongs to the TMEM138 family.</text>
</comment>
<dbReference type="PANTHER" id="PTHR13306:SF6">
    <property type="entry name" value="TRANSMEMBRANE PROTEIN 138"/>
    <property type="match status" value="1"/>
</dbReference>
<evidence type="ECO:0000313" key="15">
    <source>
        <dbReference type="EMBL" id="GMS84894.1"/>
    </source>
</evidence>
<accession>A0AAV5SXA9</accession>
<name>A0AAV5SXA9_9BILA</name>
<keyword evidence="8" id="KW-0970">Cilium biogenesis/degradation</keyword>
<dbReference type="GO" id="GO:0005929">
    <property type="term" value="C:cilium"/>
    <property type="evidence" value="ECO:0007669"/>
    <property type="project" value="UniProtKB-SubCell"/>
</dbReference>